<dbReference type="InterPro" id="IPR009056">
    <property type="entry name" value="Cyt_c-like_dom"/>
</dbReference>
<keyword evidence="10" id="KW-1185">Reference proteome</keyword>
<organism evidence="9 10">
    <name type="scientific">Minwuia thermotolerans</name>
    <dbReference type="NCBI Taxonomy" id="2056226"/>
    <lineage>
        <taxon>Bacteria</taxon>
        <taxon>Pseudomonadati</taxon>
        <taxon>Pseudomonadota</taxon>
        <taxon>Alphaproteobacteria</taxon>
        <taxon>Minwuiales</taxon>
        <taxon>Minwuiaceae</taxon>
        <taxon>Minwuia</taxon>
    </lineage>
</organism>
<feature type="compositionally biased region" description="Low complexity" evidence="7">
    <location>
        <begin position="197"/>
        <end position="216"/>
    </location>
</feature>
<comment type="caution">
    <text evidence="9">The sequence shown here is derived from an EMBL/GenBank/DDBJ whole genome shotgun (WGS) entry which is preliminary data.</text>
</comment>
<evidence type="ECO:0000256" key="4">
    <source>
        <dbReference type="ARBA" id="ARBA00022982"/>
    </source>
</evidence>
<dbReference type="GO" id="GO:0009055">
    <property type="term" value="F:electron transfer activity"/>
    <property type="evidence" value="ECO:0007669"/>
    <property type="project" value="InterPro"/>
</dbReference>
<dbReference type="GO" id="GO:0046872">
    <property type="term" value="F:metal ion binding"/>
    <property type="evidence" value="ECO:0007669"/>
    <property type="project" value="UniProtKB-KW"/>
</dbReference>
<evidence type="ECO:0000313" key="9">
    <source>
        <dbReference type="EMBL" id="PJK31580.1"/>
    </source>
</evidence>
<evidence type="ECO:0000256" key="7">
    <source>
        <dbReference type="SAM" id="MobiDB-lite"/>
    </source>
</evidence>
<evidence type="ECO:0000256" key="5">
    <source>
        <dbReference type="ARBA" id="ARBA00023004"/>
    </source>
</evidence>
<name>A0A2M9G7A3_9PROT</name>
<sequence length="228" mass="23489">MDSMQFNKIAGAVLLTVLIGFVITEVSHILVHPGSHGEVAYPVPEIAEDGAAPAEEEAPSLAVLLANADASAGASDFNKCKACHTIEEGGPNKVGPNLFGVLHNDIASHGGFAYSPVLSDMEGEWTFEKLDAFIANPRGYAQGTKMAFAGIKDAEDRADLLLYIRSFGDADAALPEPEAPAATEGEAAPASEDGDARQPANDGAAPAADQPADNAAEQTENGEAATSE</sequence>
<keyword evidence="5 6" id="KW-0408">Iron</keyword>
<keyword evidence="4" id="KW-0249">Electron transport</keyword>
<dbReference type="AlphaFoldDB" id="A0A2M9G7A3"/>
<feature type="domain" description="Cytochrome c" evidence="8">
    <location>
        <begin position="68"/>
        <end position="168"/>
    </location>
</feature>
<dbReference type="Pfam" id="PF00034">
    <property type="entry name" value="Cytochrom_C"/>
    <property type="match status" value="1"/>
</dbReference>
<proteinExistence type="predicted"/>
<dbReference type="GO" id="GO:0020037">
    <property type="term" value="F:heme binding"/>
    <property type="evidence" value="ECO:0007669"/>
    <property type="project" value="InterPro"/>
</dbReference>
<reference evidence="9 10" key="1">
    <citation type="submission" date="2017-11" db="EMBL/GenBank/DDBJ databases">
        <title>Draft genome sequence of Rhizobiales bacterium SY3-13.</title>
        <authorList>
            <person name="Sun C."/>
        </authorList>
    </citation>
    <scope>NUCLEOTIDE SEQUENCE [LARGE SCALE GENOMIC DNA]</scope>
    <source>
        <strain evidence="9 10">SY3-13</strain>
    </source>
</reference>
<dbReference type="PROSITE" id="PS51007">
    <property type="entry name" value="CYTC"/>
    <property type="match status" value="1"/>
</dbReference>
<keyword evidence="3 6" id="KW-0479">Metal-binding</keyword>
<evidence type="ECO:0000256" key="1">
    <source>
        <dbReference type="ARBA" id="ARBA00022448"/>
    </source>
</evidence>
<protein>
    <submittedName>
        <fullName evidence="9">Cytochrome c family protein</fullName>
    </submittedName>
</protein>
<evidence type="ECO:0000259" key="8">
    <source>
        <dbReference type="PROSITE" id="PS51007"/>
    </source>
</evidence>
<dbReference type="PRINTS" id="PR00604">
    <property type="entry name" value="CYTCHRMECIAB"/>
</dbReference>
<dbReference type="Gene3D" id="1.10.760.10">
    <property type="entry name" value="Cytochrome c-like domain"/>
    <property type="match status" value="1"/>
</dbReference>
<dbReference type="SUPFAM" id="SSF46626">
    <property type="entry name" value="Cytochrome c"/>
    <property type="match status" value="1"/>
</dbReference>
<feature type="region of interest" description="Disordered" evidence="7">
    <location>
        <begin position="174"/>
        <end position="228"/>
    </location>
</feature>
<dbReference type="InterPro" id="IPR002327">
    <property type="entry name" value="Cyt_c_1A/1B"/>
</dbReference>
<evidence type="ECO:0000256" key="3">
    <source>
        <dbReference type="ARBA" id="ARBA00022723"/>
    </source>
</evidence>
<keyword evidence="1" id="KW-0813">Transport</keyword>
<feature type="compositionally biased region" description="Low complexity" evidence="7">
    <location>
        <begin position="174"/>
        <end position="190"/>
    </location>
</feature>
<evidence type="ECO:0000313" key="10">
    <source>
        <dbReference type="Proteomes" id="UP000229498"/>
    </source>
</evidence>
<dbReference type="Proteomes" id="UP000229498">
    <property type="component" value="Unassembled WGS sequence"/>
</dbReference>
<keyword evidence="2 6" id="KW-0349">Heme</keyword>
<gene>
    <name evidence="9" type="ORF">CVT23_00540</name>
</gene>
<dbReference type="PANTHER" id="PTHR11961">
    <property type="entry name" value="CYTOCHROME C"/>
    <property type="match status" value="1"/>
</dbReference>
<evidence type="ECO:0000256" key="2">
    <source>
        <dbReference type="ARBA" id="ARBA00022617"/>
    </source>
</evidence>
<dbReference type="RefSeq" id="WP_109794406.1">
    <property type="nucleotide sequence ID" value="NZ_PHIG01000004.1"/>
</dbReference>
<feature type="compositionally biased region" description="Polar residues" evidence="7">
    <location>
        <begin position="217"/>
        <end position="228"/>
    </location>
</feature>
<evidence type="ECO:0000256" key="6">
    <source>
        <dbReference type="PROSITE-ProRule" id="PRU00433"/>
    </source>
</evidence>
<dbReference type="EMBL" id="PHIG01000004">
    <property type="protein sequence ID" value="PJK31580.1"/>
    <property type="molecule type" value="Genomic_DNA"/>
</dbReference>
<dbReference type="OrthoDB" id="9805828at2"/>
<accession>A0A2M9G7A3</accession>
<dbReference type="InterPro" id="IPR036909">
    <property type="entry name" value="Cyt_c-like_dom_sf"/>
</dbReference>